<reference evidence="1 2" key="1">
    <citation type="submission" date="2017-01" db="EMBL/GenBank/DDBJ databases">
        <authorList>
            <person name="Mah S.A."/>
            <person name="Swanson W.J."/>
            <person name="Moy G.W."/>
            <person name="Vacquier V.D."/>
        </authorList>
    </citation>
    <scope>NUCLEOTIDE SEQUENCE [LARGE SCALE GENOMIC DNA]</scope>
    <source>
        <strain evidence="1 2">CPCC 203464</strain>
    </source>
</reference>
<sequence>MDALDEIRENRRERARLAARVGELDAQLPGPDGLVQAAFDAGHDGPEIARVVGVSKPRVYQLRDDRR</sequence>
<proteinExistence type="predicted"/>
<dbReference type="RefSeq" id="WP_076482840.1">
    <property type="nucleotide sequence ID" value="NZ_FTNT01000016.1"/>
</dbReference>
<dbReference type="AlphaFoldDB" id="A0A1N7HDY2"/>
<evidence type="ECO:0008006" key="3">
    <source>
        <dbReference type="Google" id="ProtNLM"/>
    </source>
</evidence>
<organism evidence="1 2">
    <name type="scientific">Williamsia sterculiae</name>
    <dbReference type="NCBI Taxonomy" id="1344003"/>
    <lineage>
        <taxon>Bacteria</taxon>
        <taxon>Bacillati</taxon>
        <taxon>Actinomycetota</taxon>
        <taxon>Actinomycetes</taxon>
        <taxon>Mycobacteriales</taxon>
        <taxon>Nocardiaceae</taxon>
        <taxon>Williamsia</taxon>
    </lineage>
</organism>
<name>A0A1N7HDY2_9NOCA</name>
<evidence type="ECO:0000313" key="1">
    <source>
        <dbReference type="EMBL" id="SIS23086.1"/>
    </source>
</evidence>
<gene>
    <name evidence="1" type="ORF">SAMN05445060_4049</name>
</gene>
<dbReference type="STRING" id="1344003.SAMN05445060_4049"/>
<evidence type="ECO:0000313" key="2">
    <source>
        <dbReference type="Proteomes" id="UP000186218"/>
    </source>
</evidence>
<dbReference type="Proteomes" id="UP000186218">
    <property type="component" value="Unassembled WGS sequence"/>
</dbReference>
<accession>A0A1N7HDY2</accession>
<dbReference type="EMBL" id="FTNT01000016">
    <property type="protein sequence ID" value="SIS23086.1"/>
    <property type="molecule type" value="Genomic_DNA"/>
</dbReference>
<dbReference type="OrthoDB" id="4752968at2"/>
<keyword evidence="2" id="KW-1185">Reference proteome</keyword>
<protein>
    <recommendedName>
        <fullName evidence="3">Homeodomain-like domain-containing protein</fullName>
    </recommendedName>
</protein>